<evidence type="ECO:0000313" key="2">
    <source>
        <dbReference type="Proteomes" id="UP000734823"/>
    </source>
</evidence>
<dbReference type="SUPFAM" id="SSF51905">
    <property type="entry name" value="FAD/NAD(P)-binding domain"/>
    <property type="match status" value="1"/>
</dbReference>
<dbReference type="PRINTS" id="PR00411">
    <property type="entry name" value="PNDRDTASEI"/>
</dbReference>
<dbReference type="PANTHER" id="PTHR39757:SF5">
    <property type="entry name" value="OS02G0190600 PROTEIN"/>
    <property type="match status" value="1"/>
</dbReference>
<dbReference type="Proteomes" id="UP000734823">
    <property type="component" value="Unassembled WGS sequence"/>
</dbReference>
<dbReference type="PANTHER" id="PTHR39757">
    <property type="match status" value="1"/>
</dbReference>
<dbReference type="Pfam" id="PF05834">
    <property type="entry name" value="Lycopene_cycl"/>
    <property type="match status" value="1"/>
</dbReference>
<dbReference type="InterPro" id="IPR036188">
    <property type="entry name" value="FAD/NAD-bd_sf"/>
</dbReference>
<dbReference type="RefSeq" id="WP_187222981.1">
    <property type="nucleotide sequence ID" value="NZ_JABVED010000013.1"/>
</dbReference>
<keyword evidence="2" id="KW-1185">Reference proteome</keyword>
<reference evidence="1 2" key="1">
    <citation type="submission" date="2020-06" db="EMBL/GenBank/DDBJ databases">
        <title>Actinokineospora xiongansis sp. nov., isolated from soil of Baiyangdian.</title>
        <authorList>
            <person name="Zhang X."/>
        </authorList>
    </citation>
    <scope>NUCLEOTIDE SEQUENCE [LARGE SCALE GENOMIC DNA]</scope>
    <source>
        <strain evidence="1 2">HBU206404</strain>
    </source>
</reference>
<organism evidence="1 2">
    <name type="scientific">Actinokineospora xionganensis</name>
    <dbReference type="NCBI Taxonomy" id="2684470"/>
    <lineage>
        <taxon>Bacteria</taxon>
        <taxon>Bacillati</taxon>
        <taxon>Actinomycetota</taxon>
        <taxon>Actinomycetes</taxon>
        <taxon>Pseudonocardiales</taxon>
        <taxon>Pseudonocardiaceae</taxon>
        <taxon>Actinokineospora</taxon>
    </lineage>
</organism>
<name>A0ABR7LBI9_9PSEU</name>
<evidence type="ECO:0000313" key="1">
    <source>
        <dbReference type="EMBL" id="MBC6449943.1"/>
    </source>
</evidence>
<dbReference type="EMBL" id="JABVED010000013">
    <property type="protein sequence ID" value="MBC6449943.1"/>
    <property type="molecule type" value="Genomic_DNA"/>
</dbReference>
<dbReference type="Gene3D" id="3.50.50.60">
    <property type="entry name" value="FAD/NAD(P)-binding domain"/>
    <property type="match status" value="1"/>
</dbReference>
<gene>
    <name evidence="1" type="ORF">GPZ80_22535</name>
</gene>
<sequence length="371" mass="38753">MDVVVVGAGPAGWAVAHHCAGLGLRTALVDPDPYAPWAATYGVWDDQCAFLPPGAQVTRATAVRAAGRRLDRGYCVLHNETVLAGFAKSDVTIFAGRALGAEHGPQGSTVTLDDHRRVACAVVVDASGGRRVLTGGLQRGPRTEQTAFGVVVPAKAAAAFVAPGEAVFMDDWITDGGLATFLYAVPLPGGRVLLEETSLAARPGVARDVLASRLRSRGVTLTDETEWVRFALDLGPPRGGDAVAFGAAGGMIHPATGYSLGDALTVAPQVAAAIAGALPEGPAKARAAARATVWPPAARVVHGLRARGLCTLTALPAERFPAFFDTFFALPADLRDAYLTGRDDMRGTTAAMAAMFRDVPWRIRRTMAILR</sequence>
<comment type="caution">
    <text evidence="1">The sequence shown here is derived from an EMBL/GenBank/DDBJ whole genome shotgun (WGS) entry which is preliminary data.</text>
</comment>
<protein>
    <submittedName>
        <fullName evidence="1">FAD-binding protein</fullName>
    </submittedName>
</protein>
<proteinExistence type="predicted"/>
<accession>A0ABR7LBI9</accession>